<sequence>MTYQTILFDFDGTLVDTEKSVLTSLQIVLARYGIHKTFAELEFSLGIPGLNAMKQLGVTDPVAVGREWSAEALLHKKSVTIFPGITKLIQQLKQTGHQIGIVTSKNEAEVRDEIAIYPFTKQMAIIVSASDTKLHKPKPDPLLYAIQQLNSDAVNTLYIGDTEYDLKAALGAGTGFAVAGWGAHDHGQFKQATYYLQQPQQLLTQLTLN</sequence>
<protein>
    <submittedName>
        <fullName evidence="1">Inorganic diphosphatase</fullName>
    </submittedName>
</protein>
<dbReference type="Proteomes" id="UP000051638">
    <property type="component" value="Unassembled WGS sequence"/>
</dbReference>
<name>A0A0R2D8A6_9LACO</name>
<dbReference type="NCBIfam" id="TIGR01549">
    <property type="entry name" value="HAD-SF-IA-v1"/>
    <property type="match status" value="1"/>
</dbReference>
<evidence type="ECO:0000313" key="1">
    <source>
        <dbReference type="EMBL" id="KRM96259.1"/>
    </source>
</evidence>
<dbReference type="InterPro" id="IPR023198">
    <property type="entry name" value="PGP-like_dom2"/>
</dbReference>
<dbReference type="AlphaFoldDB" id="A0A0R2D8A6"/>
<dbReference type="InterPro" id="IPR036412">
    <property type="entry name" value="HAD-like_sf"/>
</dbReference>
<dbReference type="PANTHER" id="PTHR43434">
    <property type="entry name" value="PHOSPHOGLYCOLATE PHOSPHATASE"/>
    <property type="match status" value="1"/>
</dbReference>
<proteinExistence type="predicted"/>
<dbReference type="SFLD" id="SFLDG01129">
    <property type="entry name" value="C1.5:_HAD__Beta-PGM__Phosphata"/>
    <property type="match status" value="1"/>
</dbReference>
<dbReference type="InterPro" id="IPR006439">
    <property type="entry name" value="HAD-SF_hydro_IA"/>
</dbReference>
<dbReference type="GO" id="GO:0008967">
    <property type="term" value="F:phosphoglycolate phosphatase activity"/>
    <property type="evidence" value="ECO:0007669"/>
    <property type="project" value="TreeGrafter"/>
</dbReference>
<gene>
    <name evidence="1" type="ORF">FC24_GL001917</name>
</gene>
<dbReference type="SUPFAM" id="SSF56784">
    <property type="entry name" value="HAD-like"/>
    <property type="match status" value="1"/>
</dbReference>
<dbReference type="InterPro" id="IPR041492">
    <property type="entry name" value="HAD_2"/>
</dbReference>
<accession>A0A0R2D8A6</accession>
<dbReference type="Pfam" id="PF13419">
    <property type="entry name" value="HAD_2"/>
    <property type="match status" value="1"/>
</dbReference>
<comment type="caution">
    <text evidence="1">The sequence shown here is derived from an EMBL/GenBank/DDBJ whole genome shotgun (WGS) entry which is preliminary data.</text>
</comment>
<dbReference type="GO" id="GO:0005829">
    <property type="term" value="C:cytosol"/>
    <property type="evidence" value="ECO:0007669"/>
    <property type="project" value="TreeGrafter"/>
</dbReference>
<dbReference type="Gene3D" id="3.40.50.1000">
    <property type="entry name" value="HAD superfamily/HAD-like"/>
    <property type="match status" value="1"/>
</dbReference>
<dbReference type="PATRIC" id="fig|1423796.3.peg.1945"/>
<reference evidence="1 2" key="1">
    <citation type="journal article" date="2015" name="Genome Announc.">
        <title>Expanding the biotechnology potential of lactobacilli through comparative genomics of 213 strains and associated genera.</title>
        <authorList>
            <person name="Sun Z."/>
            <person name="Harris H.M."/>
            <person name="McCann A."/>
            <person name="Guo C."/>
            <person name="Argimon S."/>
            <person name="Zhang W."/>
            <person name="Yang X."/>
            <person name="Jeffery I.B."/>
            <person name="Cooney J.C."/>
            <person name="Kagawa T.F."/>
            <person name="Liu W."/>
            <person name="Song Y."/>
            <person name="Salvetti E."/>
            <person name="Wrobel A."/>
            <person name="Rasinkangas P."/>
            <person name="Parkhill J."/>
            <person name="Rea M.C."/>
            <person name="O'Sullivan O."/>
            <person name="Ritari J."/>
            <person name="Douillard F.P."/>
            <person name="Paul Ross R."/>
            <person name="Yang R."/>
            <person name="Briner A.E."/>
            <person name="Felis G.E."/>
            <person name="de Vos W.M."/>
            <person name="Barrangou R."/>
            <person name="Klaenhammer T.R."/>
            <person name="Caufield P.W."/>
            <person name="Cui Y."/>
            <person name="Zhang H."/>
            <person name="O'Toole P.W."/>
        </authorList>
    </citation>
    <scope>NUCLEOTIDE SEQUENCE [LARGE SCALE GENOMIC DNA]</scope>
    <source>
        <strain evidence="1 2">DSM 20253</strain>
    </source>
</reference>
<evidence type="ECO:0000313" key="2">
    <source>
        <dbReference type="Proteomes" id="UP000051638"/>
    </source>
</evidence>
<dbReference type="SFLD" id="SFLDS00003">
    <property type="entry name" value="Haloacid_Dehalogenase"/>
    <property type="match status" value="1"/>
</dbReference>
<dbReference type="Gene3D" id="1.10.150.240">
    <property type="entry name" value="Putative phosphatase, domain 2"/>
    <property type="match status" value="1"/>
</dbReference>
<dbReference type="InterPro" id="IPR050155">
    <property type="entry name" value="HAD-like_hydrolase_sf"/>
</dbReference>
<dbReference type="InterPro" id="IPR023214">
    <property type="entry name" value="HAD_sf"/>
</dbReference>
<dbReference type="RefSeq" id="WP_057874316.1">
    <property type="nucleotide sequence ID" value="NZ_AYYI01000057.1"/>
</dbReference>
<dbReference type="GO" id="GO:0006281">
    <property type="term" value="P:DNA repair"/>
    <property type="evidence" value="ECO:0007669"/>
    <property type="project" value="TreeGrafter"/>
</dbReference>
<dbReference type="STRING" id="1423796.FC24_GL001917"/>
<organism evidence="1 2">
    <name type="scientific">Loigolactobacillus rennini DSM 20253</name>
    <dbReference type="NCBI Taxonomy" id="1423796"/>
    <lineage>
        <taxon>Bacteria</taxon>
        <taxon>Bacillati</taxon>
        <taxon>Bacillota</taxon>
        <taxon>Bacilli</taxon>
        <taxon>Lactobacillales</taxon>
        <taxon>Lactobacillaceae</taxon>
        <taxon>Loigolactobacillus</taxon>
    </lineage>
</organism>
<dbReference type="EMBL" id="AYYI01000057">
    <property type="protein sequence ID" value="KRM96259.1"/>
    <property type="molecule type" value="Genomic_DNA"/>
</dbReference>
<keyword evidence="2" id="KW-1185">Reference proteome</keyword>
<dbReference type="PANTHER" id="PTHR43434:SF26">
    <property type="entry name" value="PYROPHOSPHATASE PPAX"/>
    <property type="match status" value="1"/>
</dbReference>